<evidence type="ECO:0000259" key="9">
    <source>
        <dbReference type="PROSITE" id="PS50929"/>
    </source>
</evidence>
<evidence type="ECO:0000313" key="10">
    <source>
        <dbReference type="EMBL" id="ASB89813.1"/>
    </source>
</evidence>
<dbReference type="PROSITE" id="PS00211">
    <property type="entry name" value="ABC_TRANSPORTER_1"/>
    <property type="match status" value="1"/>
</dbReference>
<feature type="transmembrane region" description="Helical" evidence="7">
    <location>
        <begin position="278"/>
        <end position="299"/>
    </location>
</feature>
<dbReference type="Pfam" id="PF00005">
    <property type="entry name" value="ABC_tran"/>
    <property type="match status" value="1"/>
</dbReference>
<evidence type="ECO:0000256" key="7">
    <source>
        <dbReference type="SAM" id="Phobius"/>
    </source>
</evidence>
<dbReference type="CDD" id="cd18542">
    <property type="entry name" value="ABC_6TM_YknU_like"/>
    <property type="match status" value="1"/>
</dbReference>
<dbReference type="Gene3D" id="3.40.50.300">
    <property type="entry name" value="P-loop containing nucleotide triphosphate hydrolases"/>
    <property type="match status" value="1"/>
</dbReference>
<reference evidence="10 11" key="1">
    <citation type="submission" date="2017-06" db="EMBL/GenBank/DDBJ databases">
        <title>Genome sequence of Bacillus sonorensis strain SRCM101395.</title>
        <authorList>
            <person name="Cho S.H."/>
        </authorList>
    </citation>
    <scope>NUCLEOTIDE SEQUENCE [LARGE SCALE GENOMIC DNA]</scope>
    <source>
        <strain evidence="10 11">SRCM101395</strain>
    </source>
</reference>
<dbReference type="InterPro" id="IPR017871">
    <property type="entry name" value="ABC_transporter-like_CS"/>
</dbReference>
<dbReference type="RefSeq" id="WP_006638366.1">
    <property type="nucleotide sequence ID" value="NZ_BORD01000002.1"/>
</dbReference>
<evidence type="ECO:0000259" key="8">
    <source>
        <dbReference type="PROSITE" id="PS50893"/>
    </source>
</evidence>
<dbReference type="SUPFAM" id="SSF90123">
    <property type="entry name" value="ABC transporter transmembrane region"/>
    <property type="match status" value="1"/>
</dbReference>
<feature type="transmembrane region" description="Helical" evidence="7">
    <location>
        <begin position="54"/>
        <end position="75"/>
    </location>
</feature>
<keyword evidence="4 10" id="KW-0067">ATP-binding</keyword>
<keyword evidence="2 7" id="KW-0812">Transmembrane</keyword>
<comment type="subcellular location">
    <subcellularLocation>
        <location evidence="1">Cell membrane</location>
        <topology evidence="1">Multi-pass membrane protein</topology>
    </subcellularLocation>
</comment>
<dbReference type="InterPro" id="IPR011527">
    <property type="entry name" value="ABC1_TM_dom"/>
</dbReference>
<dbReference type="PROSITE" id="PS50893">
    <property type="entry name" value="ABC_TRANSPORTER_2"/>
    <property type="match status" value="1"/>
</dbReference>
<name>A0ABN5AGJ8_9BACI</name>
<dbReference type="GO" id="GO:0005524">
    <property type="term" value="F:ATP binding"/>
    <property type="evidence" value="ECO:0007669"/>
    <property type="project" value="UniProtKB-KW"/>
</dbReference>
<evidence type="ECO:0000256" key="3">
    <source>
        <dbReference type="ARBA" id="ARBA00022741"/>
    </source>
</evidence>
<evidence type="ECO:0000256" key="1">
    <source>
        <dbReference type="ARBA" id="ARBA00004651"/>
    </source>
</evidence>
<dbReference type="InterPro" id="IPR003593">
    <property type="entry name" value="AAA+_ATPase"/>
</dbReference>
<organism evidence="10 11">
    <name type="scientific">Bacillus sonorensis</name>
    <dbReference type="NCBI Taxonomy" id="119858"/>
    <lineage>
        <taxon>Bacteria</taxon>
        <taxon>Bacillati</taxon>
        <taxon>Bacillota</taxon>
        <taxon>Bacilli</taxon>
        <taxon>Bacillales</taxon>
        <taxon>Bacillaceae</taxon>
        <taxon>Bacillus</taxon>
    </lineage>
</organism>
<dbReference type="SMART" id="SM00382">
    <property type="entry name" value="AAA"/>
    <property type="match status" value="1"/>
</dbReference>
<dbReference type="InterPro" id="IPR027417">
    <property type="entry name" value="P-loop_NTPase"/>
</dbReference>
<feature type="domain" description="ABC transporter" evidence="8">
    <location>
        <begin position="335"/>
        <end position="570"/>
    </location>
</feature>
<dbReference type="Pfam" id="PF00664">
    <property type="entry name" value="ABC_membrane"/>
    <property type="match status" value="1"/>
</dbReference>
<gene>
    <name evidence="10" type="ORF">S101395_03306</name>
</gene>
<dbReference type="GeneID" id="92852753"/>
<feature type="transmembrane region" description="Helical" evidence="7">
    <location>
        <begin position="20"/>
        <end position="42"/>
    </location>
</feature>
<dbReference type="PROSITE" id="PS50929">
    <property type="entry name" value="ABC_TM1F"/>
    <property type="match status" value="1"/>
</dbReference>
<evidence type="ECO:0000256" key="2">
    <source>
        <dbReference type="ARBA" id="ARBA00022692"/>
    </source>
</evidence>
<evidence type="ECO:0000256" key="4">
    <source>
        <dbReference type="ARBA" id="ARBA00022840"/>
    </source>
</evidence>
<feature type="transmembrane region" description="Helical" evidence="7">
    <location>
        <begin position="128"/>
        <end position="152"/>
    </location>
</feature>
<evidence type="ECO:0000256" key="5">
    <source>
        <dbReference type="ARBA" id="ARBA00022989"/>
    </source>
</evidence>
<dbReference type="InterPro" id="IPR036640">
    <property type="entry name" value="ABC1_TM_sf"/>
</dbReference>
<feature type="transmembrane region" description="Helical" evidence="7">
    <location>
        <begin position="158"/>
        <end position="176"/>
    </location>
</feature>
<accession>A0ABN5AGJ8</accession>
<dbReference type="Gene3D" id="1.20.1560.10">
    <property type="entry name" value="ABC transporter type 1, transmembrane domain"/>
    <property type="match status" value="1"/>
</dbReference>
<keyword evidence="11" id="KW-1185">Reference proteome</keyword>
<evidence type="ECO:0000256" key="6">
    <source>
        <dbReference type="ARBA" id="ARBA00023136"/>
    </source>
</evidence>
<keyword evidence="3" id="KW-0547">Nucleotide-binding</keyword>
<dbReference type="Proteomes" id="UP000196877">
    <property type="component" value="Chromosome"/>
</dbReference>
<keyword evidence="5 7" id="KW-1133">Transmembrane helix</keyword>
<feature type="domain" description="ABC transmembrane type-1" evidence="9">
    <location>
        <begin position="19"/>
        <end position="301"/>
    </location>
</feature>
<dbReference type="PANTHER" id="PTHR43394:SF1">
    <property type="entry name" value="ATP-BINDING CASSETTE SUB-FAMILY B MEMBER 10, MITOCHONDRIAL"/>
    <property type="match status" value="1"/>
</dbReference>
<protein>
    <submittedName>
        <fullName evidence="10">ABC transporter ATP-binding protein YknU</fullName>
    </submittedName>
</protein>
<dbReference type="EMBL" id="CP021920">
    <property type="protein sequence ID" value="ASB89813.1"/>
    <property type="molecule type" value="Genomic_DNA"/>
</dbReference>
<dbReference type="PANTHER" id="PTHR43394">
    <property type="entry name" value="ATP-DEPENDENT PERMEASE MDL1, MITOCHONDRIAL"/>
    <property type="match status" value="1"/>
</dbReference>
<dbReference type="InterPro" id="IPR003439">
    <property type="entry name" value="ABC_transporter-like_ATP-bd"/>
</dbReference>
<sequence>MESLKKLKAFYWPYKKFFVWSLFSMLLMTAITVVYPIMLQMTIDVVILDGQYDWIIGLSLGFIAVMAAKGAATFFHQYLGDMFGIQSVYRLRKELYAKLQRLPFTYYDSAKTGDLMSRLTADVEGIRFFLSFGFAEAIRFVLLVTLSLAVMFSYSVPLTLVTIASLPFLGAAVYRFDKKVHPAFRKIRKSFARLNTKVQENISGMNTVKSLSKEDYEIQNFTDSNEHFRNKNLNASFIMSKYFPLMEFIGNICLVALLSFGGWLVIHNRLQPGELVAFFSLVNYMMWPIMNLGYVINLFSQAKASGERLLEIIEADEKITDCGHPEEGGRIHGDVVFSGVSLQYSKGSADALHGVSFEAPRGKTIGLIGATGSGKSSIIQLLSRFYEPTAGNIAIDGKPLSHYSLKMLRSNIGIVPQESFLFSSTIRANISYGRPDASLDDIIESAKRAQAHDFIMELPDQYETMLGERGLGLSGGQKQRIAIARAICLNPSILILDDSTSAVDMETEHRIQLALQEVMRGRTTFIIAHRISSLKHADEILVLDNGAVTERGTHEELLEKNGLYKRIFDLQYKDKHILNEPHFAG</sequence>
<evidence type="ECO:0000313" key="11">
    <source>
        <dbReference type="Proteomes" id="UP000196877"/>
    </source>
</evidence>
<feature type="transmembrane region" description="Helical" evidence="7">
    <location>
        <begin position="248"/>
        <end position="266"/>
    </location>
</feature>
<keyword evidence="6 7" id="KW-0472">Membrane</keyword>
<dbReference type="SUPFAM" id="SSF52540">
    <property type="entry name" value="P-loop containing nucleoside triphosphate hydrolases"/>
    <property type="match status" value="1"/>
</dbReference>
<proteinExistence type="predicted"/>
<dbReference type="InterPro" id="IPR039421">
    <property type="entry name" value="Type_1_exporter"/>
</dbReference>